<evidence type="ECO:0000313" key="2">
    <source>
        <dbReference type="Proteomes" id="UP001055879"/>
    </source>
</evidence>
<reference evidence="2" key="1">
    <citation type="journal article" date="2022" name="Mol. Ecol. Resour.">
        <title>The genomes of chicory, endive, great burdock and yacon provide insights into Asteraceae palaeo-polyploidization history and plant inulin production.</title>
        <authorList>
            <person name="Fan W."/>
            <person name="Wang S."/>
            <person name="Wang H."/>
            <person name="Wang A."/>
            <person name="Jiang F."/>
            <person name="Liu H."/>
            <person name="Zhao H."/>
            <person name="Xu D."/>
            <person name="Zhang Y."/>
        </authorList>
    </citation>
    <scope>NUCLEOTIDE SEQUENCE [LARGE SCALE GENOMIC DNA]</scope>
    <source>
        <strain evidence="2">cv. Niubang</strain>
    </source>
</reference>
<protein>
    <submittedName>
        <fullName evidence="1">Uncharacterized protein</fullName>
    </submittedName>
</protein>
<dbReference type="Proteomes" id="UP001055879">
    <property type="component" value="Linkage Group LG10"/>
</dbReference>
<accession>A0ACB8ZGR3</accession>
<keyword evidence="2" id="KW-1185">Reference proteome</keyword>
<sequence length="95" mass="10056">MPLIHIGGIFFITSPATGIYIGSAPETVQEMVQKEAAKAEKLWRHQEVAATSAAASVGGVSIDCSDPLAANYGDLSTKDYESKVGPVDRGQFSDR</sequence>
<dbReference type="EMBL" id="CM042056">
    <property type="protein sequence ID" value="KAI3696921.1"/>
    <property type="molecule type" value="Genomic_DNA"/>
</dbReference>
<organism evidence="1 2">
    <name type="scientific">Arctium lappa</name>
    <name type="common">Greater burdock</name>
    <name type="synonym">Lappa major</name>
    <dbReference type="NCBI Taxonomy" id="4217"/>
    <lineage>
        <taxon>Eukaryota</taxon>
        <taxon>Viridiplantae</taxon>
        <taxon>Streptophyta</taxon>
        <taxon>Embryophyta</taxon>
        <taxon>Tracheophyta</taxon>
        <taxon>Spermatophyta</taxon>
        <taxon>Magnoliopsida</taxon>
        <taxon>eudicotyledons</taxon>
        <taxon>Gunneridae</taxon>
        <taxon>Pentapetalae</taxon>
        <taxon>asterids</taxon>
        <taxon>campanulids</taxon>
        <taxon>Asterales</taxon>
        <taxon>Asteraceae</taxon>
        <taxon>Carduoideae</taxon>
        <taxon>Cardueae</taxon>
        <taxon>Arctiinae</taxon>
        <taxon>Arctium</taxon>
    </lineage>
</organism>
<reference evidence="1 2" key="2">
    <citation type="journal article" date="2022" name="Mol. Ecol. Resour.">
        <title>The genomes of chicory, endive, great burdock and yacon provide insights into Asteraceae paleo-polyploidization history and plant inulin production.</title>
        <authorList>
            <person name="Fan W."/>
            <person name="Wang S."/>
            <person name="Wang H."/>
            <person name="Wang A."/>
            <person name="Jiang F."/>
            <person name="Liu H."/>
            <person name="Zhao H."/>
            <person name="Xu D."/>
            <person name="Zhang Y."/>
        </authorList>
    </citation>
    <scope>NUCLEOTIDE SEQUENCE [LARGE SCALE GENOMIC DNA]</scope>
    <source>
        <strain evidence="2">cv. Niubang</strain>
    </source>
</reference>
<gene>
    <name evidence="1" type="ORF">L6452_29539</name>
</gene>
<comment type="caution">
    <text evidence="1">The sequence shown here is derived from an EMBL/GenBank/DDBJ whole genome shotgun (WGS) entry which is preliminary data.</text>
</comment>
<evidence type="ECO:0000313" key="1">
    <source>
        <dbReference type="EMBL" id="KAI3696921.1"/>
    </source>
</evidence>
<name>A0ACB8ZGR3_ARCLA</name>
<proteinExistence type="predicted"/>